<sequence>MSAPPVPGVSGAGRDVRFYWWGQTASAFGTSLSAIALPVVALTDLNATAGDIGVLGAAATLPGILLGLPAGALADKITRPRRAMLLLDTASALALAALALGVAHQVASLAWLVVLGAVQGFIAVLLGSLYLLHLRHLVGTQALGPARARLQAGQYGAALVGRVAAGPVIALAGSAAALAVDAGSYLISALALLAMRAPDRTPHRPGPAEPITLRTAAAGLTFFARHPFHRALLVFITVPAAALTGSQTLTGPFLLRTVHLPVGVYGLAFVLSGVMGLAGSAVAARLLRPGSDPRTVTLACFAAALPSSLLLPLAGGPLPVAVALAALGLGLPIFFGAIANVALGAVLAADIAEQAMGRATAALQMIVSTTTMLGALAAGALGDHVGVRPALWLLGTCALAAVALAGPPALRAARTLNPTPSAATTTAPPPAGAHPDPDRPGERRDNAAPGHRPPLGP</sequence>
<comment type="subcellular location">
    <subcellularLocation>
        <location evidence="1">Cell membrane</location>
        <topology evidence="1">Multi-pass membrane protein</topology>
    </subcellularLocation>
</comment>
<feature type="transmembrane region" description="Helical" evidence="7">
    <location>
        <begin position="262"/>
        <end position="284"/>
    </location>
</feature>
<feature type="region of interest" description="Disordered" evidence="6">
    <location>
        <begin position="415"/>
        <end position="457"/>
    </location>
</feature>
<protein>
    <submittedName>
        <fullName evidence="8">MFS transporter</fullName>
    </submittedName>
</protein>
<evidence type="ECO:0000256" key="1">
    <source>
        <dbReference type="ARBA" id="ARBA00004651"/>
    </source>
</evidence>
<organism evidence="8">
    <name type="scientific">Kitasatospora camelliae</name>
    <dbReference type="NCBI Taxonomy" id="3156397"/>
    <lineage>
        <taxon>Bacteria</taxon>
        <taxon>Bacillati</taxon>
        <taxon>Actinomycetota</taxon>
        <taxon>Actinomycetes</taxon>
        <taxon>Kitasatosporales</taxon>
        <taxon>Streptomycetaceae</taxon>
        <taxon>Kitasatospora</taxon>
    </lineage>
</organism>
<keyword evidence="3 7" id="KW-0812">Transmembrane</keyword>
<accession>A0AAU8JP89</accession>
<dbReference type="AlphaFoldDB" id="A0AAU8JP89"/>
<dbReference type="GO" id="GO:0022857">
    <property type="term" value="F:transmembrane transporter activity"/>
    <property type="evidence" value="ECO:0007669"/>
    <property type="project" value="InterPro"/>
</dbReference>
<evidence type="ECO:0000256" key="7">
    <source>
        <dbReference type="SAM" id="Phobius"/>
    </source>
</evidence>
<evidence type="ECO:0000256" key="3">
    <source>
        <dbReference type="ARBA" id="ARBA00022692"/>
    </source>
</evidence>
<dbReference type="InterPro" id="IPR036259">
    <property type="entry name" value="MFS_trans_sf"/>
</dbReference>
<feature type="compositionally biased region" description="Low complexity" evidence="6">
    <location>
        <begin position="415"/>
        <end position="426"/>
    </location>
</feature>
<feature type="transmembrane region" description="Helical" evidence="7">
    <location>
        <begin position="231"/>
        <end position="250"/>
    </location>
</feature>
<dbReference type="Gene3D" id="1.20.1250.20">
    <property type="entry name" value="MFS general substrate transporter like domains"/>
    <property type="match status" value="1"/>
</dbReference>
<feature type="transmembrane region" description="Helical" evidence="7">
    <location>
        <begin position="152"/>
        <end position="170"/>
    </location>
</feature>
<feature type="transmembrane region" description="Helical" evidence="7">
    <location>
        <begin position="361"/>
        <end position="381"/>
    </location>
</feature>
<dbReference type="KEGG" id="kcm:ABWK59_01125"/>
<feature type="compositionally biased region" description="Basic and acidic residues" evidence="6">
    <location>
        <begin position="435"/>
        <end position="446"/>
    </location>
</feature>
<dbReference type="GO" id="GO:0005886">
    <property type="term" value="C:plasma membrane"/>
    <property type="evidence" value="ECO:0007669"/>
    <property type="project" value="UniProtKB-SubCell"/>
</dbReference>
<dbReference type="RefSeq" id="WP_354637310.1">
    <property type="nucleotide sequence ID" value="NZ_CP159872.1"/>
</dbReference>
<dbReference type="EMBL" id="CP159872">
    <property type="protein sequence ID" value="XCM77640.1"/>
    <property type="molecule type" value="Genomic_DNA"/>
</dbReference>
<dbReference type="InterPro" id="IPR011701">
    <property type="entry name" value="MFS"/>
</dbReference>
<keyword evidence="5 7" id="KW-0472">Membrane</keyword>
<evidence type="ECO:0000256" key="4">
    <source>
        <dbReference type="ARBA" id="ARBA00022989"/>
    </source>
</evidence>
<feature type="transmembrane region" description="Helical" evidence="7">
    <location>
        <begin position="109"/>
        <end position="132"/>
    </location>
</feature>
<evidence type="ECO:0000256" key="6">
    <source>
        <dbReference type="SAM" id="MobiDB-lite"/>
    </source>
</evidence>
<proteinExistence type="predicted"/>
<reference evidence="8" key="1">
    <citation type="submission" date="2024-06" db="EMBL/GenBank/DDBJ databases">
        <title>The genome sequences of Kitasatospora sp. strain HUAS MG31.</title>
        <authorList>
            <person name="Mo P."/>
        </authorList>
    </citation>
    <scope>NUCLEOTIDE SEQUENCE</scope>
    <source>
        <strain evidence="8">HUAS MG31</strain>
    </source>
</reference>
<dbReference type="PANTHER" id="PTHR23513">
    <property type="entry name" value="INTEGRAL MEMBRANE EFFLUX PROTEIN-RELATED"/>
    <property type="match status" value="1"/>
</dbReference>
<feature type="transmembrane region" description="Helical" evidence="7">
    <location>
        <begin position="18"/>
        <end position="40"/>
    </location>
</feature>
<feature type="transmembrane region" description="Helical" evidence="7">
    <location>
        <begin position="387"/>
        <end position="406"/>
    </location>
</feature>
<feature type="transmembrane region" description="Helical" evidence="7">
    <location>
        <begin position="52"/>
        <end position="73"/>
    </location>
</feature>
<evidence type="ECO:0000256" key="2">
    <source>
        <dbReference type="ARBA" id="ARBA00022475"/>
    </source>
</evidence>
<keyword evidence="4 7" id="KW-1133">Transmembrane helix</keyword>
<dbReference type="PANTHER" id="PTHR23513:SF6">
    <property type="entry name" value="MAJOR FACILITATOR SUPERFAMILY ASSOCIATED DOMAIN-CONTAINING PROTEIN"/>
    <property type="match status" value="1"/>
</dbReference>
<dbReference type="CDD" id="cd06173">
    <property type="entry name" value="MFS_MefA_like"/>
    <property type="match status" value="1"/>
</dbReference>
<keyword evidence="2" id="KW-1003">Cell membrane</keyword>
<evidence type="ECO:0000256" key="5">
    <source>
        <dbReference type="ARBA" id="ARBA00023136"/>
    </source>
</evidence>
<dbReference type="Pfam" id="PF07690">
    <property type="entry name" value="MFS_1"/>
    <property type="match status" value="1"/>
</dbReference>
<feature type="transmembrane region" description="Helical" evidence="7">
    <location>
        <begin position="320"/>
        <end position="349"/>
    </location>
</feature>
<evidence type="ECO:0000313" key="8">
    <source>
        <dbReference type="EMBL" id="XCM77640.1"/>
    </source>
</evidence>
<name>A0AAU8JP89_9ACTN</name>
<feature type="transmembrane region" description="Helical" evidence="7">
    <location>
        <begin position="85"/>
        <end position="103"/>
    </location>
</feature>
<dbReference type="SUPFAM" id="SSF103473">
    <property type="entry name" value="MFS general substrate transporter"/>
    <property type="match status" value="1"/>
</dbReference>
<gene>
    <name evidence="8" type="ORF">ABWK59_01125</name>
</gene>